<dbReference type="Pfam" id="PF00156">
    <property type="entry name" value="Pribosyltran"/>
    <property type="match status" value="1"/>
</dbReference>
<gene>
    <name evidence="3" type="ORF">CHH28_07810</name>
</gene>
<dbReference type="Gene3D" id="3.40.50.2020">
    <property type="match status" value="1"/>
</dbReference>
<dbReference type="PANTHER" id="PTHR47505">
    <property type="entry name" value="DNA UTILIZATION PROTEIN YHGH"/>
    <property type="match status" value="1"/>
</dbReference>
<feature type="domain" description="Phosphoribosyltransferase" evidence="2">
    <location>
        <begin position="171"/>
        <end position="245"/>
    </location>
</feature>
<protein>
    <recommendedName>
        <fullName evidence="2">Phosphoribosyltransferase domain-containing protein</fullName>
    </recommendedName>
</protein>
<dbReference type="CDD" id="cd06223">
    <property type="entry name" value="PRTases_typeI"/>
    <property type="match status" value="1"/>
</dbReference>
<proteinExistence type="inferred from homology"/>
<keyword evidence="4" id="KW-1185">Reference proteome</keyword>
<accession>A0A222FHQ6</accession>
<dbReference type="InterPro" id="IPR000836">
    <property type="entry name" value="PRTase_dom"/>
</dbReference>
<dbReference type="Proteomes" id="UP000202440">
    <property type="component" value="Chromosome"/>
</dbReference>
<organism evidence="3 4">
    <name type="scientific">Bacterioplanes sanyensis</name>
    <dbReference type="NCBI Taxonomy" id="1249553"/>
    <lineage>
        <taxon>Bacteria</taxon>
        <taxon>Pseudomonadati</taxon>
        <taxon>Pseudomonadota</taxon>
        <taxon>Gammaproteobacteria</taxon>
        <taxon>Oceanospirillales</taxon>
        <taxon>Oceanospirillaceae</taxon>
        <taxon>Bacterioplanes</taxon>
    </lineage>
</organism>
<dbReference type="OrthoDB" id="9793412at2"/>
<sequence length="250" mass="27983">MKHPGNLWSIINQQLTAFMSAQSTCEWCLGGLDSSQRFLCHSCQQQLPHNLLACSQCAEPAAVADMRRCGRCQRRPPAFEYASTAFTYEAPIDRWVLRCKDQHSLHWHDRLNQLTRSHFAPPAVMPDAVTFIPSSRYKRLRRGFNLSESLAASVALCIDRPLLSLFQLQAQQDQRGLSVAQRHANLQHSLQCLPPSALPDVSEFGHILVVDDIMTSGATMHRAAQLLKQRGVKLVGCWALARATKSRPAT</sequence>
<dbReference type="SUPFAM" id="SSF53271">
    <property type="entry name" value="PRTase-like"/>
    <property type="match status" value="1"/>
</dbReference>
<name>A0A222FHQ6_9GAMM</name>
<dbReference type="InterPro" id="IPR029057">
    <property type="entry name" value="PRTase-like"/>
</dbReference>
<dbReference type="KEGG" id="bsan:CHH28_07810"/>
<evidence type="ECO:0000259" key="2">
    <source>
        <dbReference type="Pfam" id="PF00156"/>
    </source>
</evidence>
<dbReference type="InterPro" id="IPR051910">
    <property type="entry name" value="ComF/GntX_DNA_util-trans"/>
</dbReference>
<reference evidence="3 4" key="1">
    <citation type="submission" date="2017-07" db="EMBL/GenBank/DDBJ databases">
        <title>Annotated genome sequence of Bacterioplanes sanyensis isolated from Red Sea.</title>
        <authorList>
            <person name="Rehman Z.U."/>
        </authorList>
    </citation>
    <scope>NUCLEOTIDE SEQUENCE [LARGE SCALE GENOMIC DNA]</scope>
    <source>
        <strain evidence="3 4">NV9</strain>
    </source>
</reference>
<dbReference type="RefSeq" id="WP_094059775.1">
    <property type="nucleotide sequence ID" value="NZ_CP022530.1"/>
</dbReference>
<dbReference type="AlphaFoldDB" id="A0A222FHQ6"/>
<dbReference type="PANTHER" id="PTHR47505:SF1">
    <property type="entry name" value="DNA UTILIZATION PROTEIN YHGH"/>
    <property type="match status" value="1"/>
</dbReference>
<comment type="similarity">
    <text evidence="1">Belongs to the ComF/GntX family.</text>
</comment>
<evidence type="ECO:0000313" key="4">
    <source>
        <dbReference type="Proteomes" id="UP000202440"/>
    </source>
</evidence>
<dbReference type="EMBL" id="CP022530">
    <property type="protein sequence ID" value="ASP38585.1"/>
    <property type="molecule type" value="Genomic_DNA"/>
</dbReference>
<evidence type="ECO:0000256" key="1">
    <source>
        <dbReference type="ARBA" id="ARBA00008007"/>
    </source>
</evidence>
<evidence type="ECO:0000313" key="3">
    <source>
        <dbReference type="EMBL" id="ASP38585.1"/>
    </source>
</evidence>